<dbReference type="EMBL" id="CM041540">
    <property type="protein sequence ID" value="KAI3367005.1"/>
    <property type="molecule type" value="Genomic_DNA"/>
</dbReference>
<name>A0ACB8WH25_9TELE</name>
<protein>
    <submittedName>
        <fullName evidence="1">Uncharacterized protein</fullName>
    </submittedName>
</protein>
<accession>A0ACB8WH25</accession>
<evidence type="ECO:0000313" key="2">
    <source>
        <dbReference type="Proteomes" id="UP000831701"/>
    </source>
</evidence>
<keyword evidence="2" id="KW-1185">Reference proteome</keyword>
<proteinExistence type="predicted"/>
<dbReference type="Proteomes" id="UP000831701">
    <property type="component" value="Chromosome 10"/>
</dbReference>
<evidence type="ECO:0000313" key="1">
    <source>
        <dbReference type="EMBL" id="KAI3367005.1"/>
    </source>
</evidence>
<organism evidence="1 2">
    <name type="scientific">Scortum barcoo</name>
    <name type="common">barcoo grunter</name>
    <dbReference type="NCBI Taxonomy" id="214431"/>
    <lineage>
        <taxon>Eukaryota</taxon>
        <taxon>Metazoa</taxon>
        <taxon>Chordata</taxon>
        <taxon>Craniata</taxon>
        <taxon>Vertebrata</taxon>
        <taxon>Euteleostomi</taxon>
        <taxon>Actinopterygii</taxon>
        <taxon>Neopterygii</taxon>
        <taxon>Teleostei</taxon>
        <taxon>Neoteleostei</taxon>
        <taxon>Acanthomorphata</taxon>
        <taxon>Eupercaria</taxon>
        <taxon>Centrarchiformes</taxon>
        <taxon>Terapontoidei</taxon>
        <taxon>Terapontidae</taxon>
        <taxon>Scortum</taxon>
    </lineage>
</organism>
<comment type="caution">
    <text evidence="1">The sequence shown here is derived from an EMBL/GenBank/DDBJ whole genome shotgun (WGS) entry which is preliminary data.</text>
</comment>
<sequence length="666" mass="74329">MDPHTLLYDVPPVAMERLCEMMDGGAGRFGWRALAVRIIPSLSEIRSLERVEAAGRSPTRELLWSWAQEMSRVQDLVKVLSDMGHHRALLLFQGPAQESPSPPRNQRGESAGQQSAAEVKVELFELQPEESSSSQSYPTCVNQRGVFIPTWLCVLEEKQPTSTFQDITFQDITFQDIIAGTKDFHSEMRISEGLFADIYRAQMGNKEFAVKLFKQVNQASKKKLWNIFRKEMEVHHLYQHPNILDLLCCFSDENRYCLVHPYLPNGSLYHRLHHRNGKTPLSWQERLAIIKGIAKAVQHLHAVQPCPVICGNISSSQSDTVSSLRSTNILLDDDLQPKLCNFGVAHLQPHSANPHCTITLNTSSHSNMGYLPEEYIRDGKLTFSLDVYSFGTVIMETVTGRKVKEDTPKQTLLRDLLVTEVEDSGGVDSCLRFLDVAAGQWPTAIALSLLGLALDCTASRHRSRPSMEDVLLSLSKLLPPPSCPPADQPHSLDDGLSIDKIQQSPLPSIPVEHDEQHSPPRSPVQPGPCECSQSEVTYLSDVVGAPEEAAVDLYSNWPVQCSCQAEASGLICEDCRSNGFTPNHSDSQSKCCEDARFHITEGELEKTRDSCSSNLHMVTFDHLNCTQMADFSVVENAAKKRLRNKLSLYNQGLIHTEELFSETGLQ</sequence>
<reference evidence="1" key="1">
    <citation type="submission" date="2022-04" db="EMBL/GenBank/DDBJ databases">
        <title>Jade perch genome.</title>
        <authorList>
            <person name="Chao B."/>
        </authorList>
    </citation>
    <scope>NUCLEOTIDE SEQUENCE</scope>
    <source>
        <strain evidence="1">CB-2022</strain>
    </source>
</reference>
<gene>
    <name evidence="1" type="ORF">L3Q82_009636</name>
</gene>